<keyword evidence="2" id="KW-1185">Reference proteome</keyword>
<sequence length="114" mass="12736">MDLAPTAPRSSLITQMRRRLSVLRFLLTHLTTFSRLTLSVFSLSNTTTRLQLSRQLEQAALISTSLSSSTPLMVYVKQRSSLVLYYQAGKKLVFGLGTPKLYSKSFLLLGPVLL</sequence>
<dbReference type="EMBL" id="MU005806">
    <property type="protein sequence ID" value="KAF2702573.1"/>
    <property type="molecule type" value="Genomic_DNA"/>
</dbReference>
<proteinExistence type="predicted"/>
<evidence type="ECO:0000313" key="2">
    <source>
        <dbReference type="Proteomes" id="UP000799428"/>
    </source>
</evidence>
<dbReference type="AlphaFoldDB" id="A0A6G1JQJ1"/>
<reference evidence="1" key="1">
    <citation type="journal article" date="2020" name="Stud. Mycol.">
        <title>101 Dothideomycetes genomes: a test case for predicting lifestyles and emergence of pathogens.</title>
        <authorList>
            <person name="Haridas S."/>
            <person name="Albert R."/>
            <person name="Binder M."/>
            <person name="Bloem J."/>
            <person name="Labutti K."/>
            <person name="Salamov A."/>
            <person name="Andreopoulos B."/>
            <person name="Baker S."/>
            <person name="Barry K."/>
            <person name="Bills G."/>
            <person name="Bluhm B."/>
            <person name="Cannon C."/>
            <person name="Castanera R."/>
            <person name="Culley D."/>
            <person name="Daum C."/>
            <person name="Ezra D."/>
            <person name="Gonzalez J."/>
            <person name="Henrissat B."/>
            <person name="Kuo A."/>
            <person name="Liang C."/>
            <person name="Lipzen A."/>
            <person name="Lutzoni F."/>
            <person name="Magnuson J."/>
            <person name="Mondo S."/>
            <person name="Nolan M."/>
            <person name="Ohm R."/>
            <person name="Pangilinan J."/>
            <person name="Park H.-J."/>
            <person name="Ramirez L."/>
            <person name="Alfaro M."/>
            <person name="Sun H."/>
            <person name="Tritt A."/>
            <person name="Yoshinaga Y."/>
            <person name="Zwiers L.-H."/>
            <person name="Turgeon B."/>
            <person name="Goodwin S."/>
            <person name="Spatafora J."/>
            <person name="Crous P."/>
            <person name="Grigoriev I."/>
        </authorList>
    </citation>
    <scope>NUCLEOTIDE SEQUENCE</scope>
    <source>
        <strain evidence="1">CBS 279.74</strain>
    </source>
</reference>
<name>A0A6G1JQJ1_9PLEO</name>
<evidence type="ECO:0000313" key="1">
    <source>
        <dbReference type="EMBL" id="KAF2702573.1"/>
    </source>
</evidence>
<accession>A0A6G1JQJ1</accession>
<gene>
    <name evidence="1" type="ORF">K504DRAFT_523472</name>
</gene>
<organism evidence="1 2">
    <name type="scientific">Pleomassaria siparia CBS 279.74</name>
    <dbReference type="NCBI Taxonomy" id="1314801"/>
    <lineage>
        <taxon>Eukaryota</taxon>
        <taxon>Fungi</taxon>
        <taxon>Dikarya</taxon>
        <taxon>Ascomycota</taxon>
        <taxon>Pezizomycotina</taxon>
        <taxon>Dothideomycetes</taxon>
        <taxon>Pleosporomycetidae</taxon>
        <taxon>Pleosporales</taxon>
        <taxon>Pleomassariaceae</taxon>
        <taxon>Pleomassaria</taxon>
    </lineage>
</organism>
<feature type="non-terminal residue" evidence="1">
    <location>
        <position position="114"/>
    </location>
</feature>
<dbReference type="Proteomes" id="UP000799428">
    <property type="component" value="Unassembled WGS sequence"/>
</dbReference>
<protein>
    <submittedName>
        <fullName evidence="1">Uncharacterized protein</fullName>
    </submittedName>
</protein>